<dbReference type="PANTHER" id="PTHR21337:SF23">
    <property type="entry name" value="PHOSPHO-2-DEHYDRO-3-DEOXYHEPTONATE ALDOLASE"/>
    <property type="match status" value="1"/>
</dbReference>
<keyword evidence="9" id="KW-1185">Reference proteome</keyword>
<evidence type="ECO:0000313" key="11">
    <source>
        <dbReference type="RefSeq" id="XP_022758028.1"/>
    </source>
</evidence>
<dbReference type="GO" id="GO:0003849">
    <property type="term" value="F:3-deoxy-7-phosphoheptulonate synthase activity"/>
    <property type="evidence" value="ECO:0007669"/>
    <property type="project" value="UniProtKB-EC"/>
</dbReference>
<keyword evidence="4 8" id="KW-0808">Transferase</keyword>
<dbReference type="Proteomes" id="UP000515121">
    <property type="component" value="Unplaced"/>
</dbReference>
<keyword evidence="7" id="KW-0104">Cadmium</keyword>
<evidence type="ECO:0000256" key="2">
    <source>
        <dbReference type="ARBA" id="ARBA00008911"/>
    </source>
</evidence>
<dbReference type="Gene3D" id="3.20.20.70">
    <property type="entry name" value="Aldolase class I"/>
    <property type="match status" value="1"/>
</dbReference>
<dbReference type="UniPathway" id="UPA00053">
    <property type="reaction ID" value="UER00084"/>
</dbReference>
<evidence type="ECO:0000256" key="4">
    <source>
        <dbReference type="ARBA" id="ARBA00022679"/>
    </source>
</evidence>
<dbReference type="SUPFAM" id="SSF51569">
    <property type="entry name" value="Aldolase"/>
    <property type="match status" value="1"/>
</dbReference>
<organism evidence="9 12">
    <name type="scientific">Durio zibethinus</name>
    <name type="common">Durian</name>
    <dbReference type="NCBI Taxonomy" id="66656"/>
    <lineage>
        <taxon>Eukaryota</taxon>
        <taxon>Viridiplantae</taxon>
        <taxon>Streptophyta</taxon>
        <taxon>Embryophyta</taxon>
        <taxon>Tracheophyta</taxon>
        <taxon>Spermatophyta</taxon>
        <taxon>Magnoliopsida</taxon>
        <taxon>eudicotyledons</taxon>
        <taxon>Gunneridae</taxon>
        <taxon>Pentapetalae</taxon>
        <taxon>rosids</taxon>
        <taxon>malvids</taxon>
        <taxon>Malvales</taxon>
        <taxon>Malvaceae</taxon>
        <taxon>Helicteroideae</taxon>
        <taxon>Durio</taxon>
    </lineage>
</organism>
<evidence type="ECO:0000256" key="5">
    <source>
        <dbReference type="ARBA" id="ARBA00023141"/>
    </source>
</evidence>
<sequence>MAVALAGSANLTAPKPSLGGTFTILPLSPQMPTLHVTRKPNPTIIASVSASSSSPSTGQAQWSLDSWKSKRAHQLPEYPDADELESVLRTIGSFPPIVFAGEARKLKDKLANAAVGKAFLLQGSDCAESFKEFNGTNIRDTFRVLLQMGIVLTFGAQIPVIAVRRMAGQFAKPRSDPYETKDGVKLPSYRGDDINGDAFDEKSRVPDPQRLNRAYLQSVGTLNLLRAFATGGYAAMQRVSQWNLDFVRHSEQGDR</sequence>
<dbReference type="InterPro" id="IPR013785">
    <property type="entry name" value="Aldolase_TIM"/>
</dbReference>
<dbReference type="EC" id="2.5.1.54" evidence="8"/>
<feature type="binding site" evidence="7">
    <location>
        <position position="126"/>
    </location>
    <ligand>
        <name>phosphoenolpyruvate</name>
        <dbReference type="ChEBI" id="CHEBI:58702"/>
    </ligand>
</feature>
<keyword evidence="5 8" id="KW-0057">Aromatic amino acid biosynthesis</keyword>
<feature type="binding site" evidence="7">
    <location>
        <position position="165"/>
    </location>
    <ligand>
        <name>phosphoenolpyruvate</name>
        <dbReference type="ChEBI" id="CHEBI:58702"/>
    </ligand>
</feature>
<comment type="similarity">
    <text evidence="2 8">Belongs to the class-II DAHP synthase family.</text>
</comment>
<evidence type="ECO:0000256" key="6">
    <source>
        <dbReference type="ARBA" id="ARBA00047508"/>
    </source>
</evidence>
<keyword evidence="7" id="KW-0170">Cobalt</keyword>
<comment type="pathway">
    <text evidence="1 8">Metabolic intermediate biosynthesis; chorismate biosynthesis; chorismate from D-erythrose 4-phosphate and phosphoenolpyruvate: step 1/7.</text>
</comment>
<comment type="catalytic activity">
    <reaction evidence="6 8">
        <text>D-erythrose 4-phosphate + phosphoenolpyruvate + H2O = 7-phospho-2-dehydro-3-deoxy-D-arabino-heptonate + phosphate</text>
        <dbReference type="Rhea" id="RHEA:14717"/>
        <dbReference type="ChEBI" id="CHEBI:15377"/>
        <dbReference type="ChEBI" id="CHEBI:16897"/>
        <dbReference type="ChEBI" id="CHEBI:43474"/>
        <dbReference type="ChEBI" id="CHEBI:58394"/>
        <dbReference type="ChEBI" id="CHEBI:58702"/>
        <dbReference type="EC" id="2.5.1.54"/>
    </reaction>
</comment>
<accession>A0A6P6A001</accession>
<dbReference type="GeneID" id="111305090"/>
<dbReference type="RefSeq" id="XP_022758025.1">
    <property type="nucleotide sequence ID" value="XM_022902290.1"/>
</dbReference>
<keyword evidence="8" id="KW-0809">Transit peptide</keyword>
<dbReference type="GO" id="GO:0009423">
    <property type="term" value="P:chorismate biosynthetic process"/>
    <property type="evidence" value="ECO:0007669"/>
    <property type="project" value="UniProtKB-UniPathway"/>
</dbReference>
<gene>
    <name evidence="10 11 12" type="primary">LOC111305090</name>
</gene>
<evidence type="ECO:0000256" key="3">
    <source>
        <dbReference type="ARBA" id="ARBA00022605"/>
    </source>
</evidence>
<evidence type="ECO:0000256" key="7">
    <source>
        <dbReference type="PIRSR" id="PIRSR602480-1"/>
    </source>
</evidence>
<evidence type="ECO:0000313" key="10">
    <source>
        <dbReference type="RefSeq" id="XP_022758025.1"/>
    </source>
</evidence>
<keyword evidence="8" id="KW-0934">Plastid</keyword>
<name>A0A6P6A001_DURZI</name>
<proteinExistence type="inferred from homology"/>
<evidence type="ECO:0000313" key="12">
    <source>
        <dbReference type="RefSeq" id="XP_022758036.1"/>
    </source>
</evidence>
<dbReference type="InterPro" id="IPR002480">
    <property type="entry name" value="DAHP_synth_2"/>
</dbReference>
<dbReference type="RefSeq" id="XP_022758036.1">
    <property type="nucleotide sequence ID" value="XM_022902301.1"/>
</dbReference>
<dbReference type="OrthoDB" id="2338at2759"/>
<comment type="cofactor">
    <cofactor evidence="7">
        <name>Mn(2+)</name>
        <dbReference type="ChEBI" id="CHEBI:29035"/>
    </cofactor>
    <cofactor evidence="7">
        <name>Co(2+)</name>
        <dbReference type="ChEBI" id="CHEBI:48828"/>
    </cofactor>
    <cofactor evidence="7">
        <name>Cd(2+)</name>
        <dbReference type="ChEBI" id="CHEBI:48775"/>
    </cofactor>
    <text evidence="7">Binds 1 divalent cation per subunit. The enzyme is active with manganese, cobalt or cadmium ions.</text>
</comment>
<dbReference type="AlphaFoldDB" id="A0A6P6A001"/>
<dbReference type="GO" id="GO:0009073">
    <property type="term" value="P:aromatic amino acid family biosynthetic process"/>
    <property type="evidence" value="ECO:0007669"/>
    <property type="project" value="UniProtKB-KW"/>
</dbReference>
<keyword evidence="8" id="KW-0150">Chloroplast</keyword>
<keyword evidence="7" id="KW-0464">Manganese</keyword>
<dbReference type="GO" id="GO:0008652">
    <property type="term" value="P:amino acid biosynthetic process"/>
    <property type="evidence" value="ECO:0007669"/>
    <property type="project" value="UniProtKB-KW"/>
</dbReference>
<protein>
    <recommendedName>
        <fullName evidence="8">Phospho-2-dehydro-3-deoxyheptonate aldolase</fullName>
        <ecNumber evidence="8">2.5.1.54</ecNumber>
    </recommendedName>
</protein>
<comment type="subcellular location">
    <subcellularLocation>
        <location evidence="8">Plastid</location>
        <location evidence="8">Chloroplast</location>
    </subcellularLocation>
</comment>
<evidence type="ECO:0000256" key="1">
    <source>
        <dbReference type="ARBA" id="ARBA00004688"/>
    </source>
</evidence>
<evidence type="ECO:0000256" key="8">
    <source>
        <dbReference type="RuleBase" id="RU363071"/>
    </source>
</evidence>
<dbReference type="Pfam" id="PF01474">
    <property type="entry name" value="DAHP_synth_2"/>
    <property type="match status" value="1"/>
</dbReference>
<evidence type="ECO:0000313" key="9">
    <source>
        <dbReference type="Proteomes" id="UP000515121"/>
    </source>
</evidence>
<dbReference type="PANTHER" id="PTHR21337">
    <property type="entry name" value="PHOSPHO-2-DEHYDRO-3-DEOXYHEPTONATE ALDOLASE 1, 2"/>
    <property type="match status" value="1"/>
</dbReference>
<keyword evidence="3 8" id="KW-0028">Amino-acid biosynthesis</keyword>
<reference evidence="10 11" key="1">
    <citation type="submission" date="2025-04" db="UniProtKB">
        <authorList>
            <consortium name="RefSeq"/>
        </authorList>
    </citation>
    <scope>IDENTIFICATION</scope>
    <source>
        <tissue evidence="10 11">Fruit stalk</tissue>
    </source>
</reference>
<dbReference type="RefSeq" id="XP_022758028.1">
    <property type="nucleotide sequence ID" value="XM_022902293.1"/>
</dbReference>
<dbReference type="GO" id="GO:0009507">
    <property type="term" value="C:chloroplast"/>
    <property type="evidence" value="ECO:0007669"/>
    <property type="project" value="UniProtKB-SubCell"/>
</dbReference>
<dbReference type="KEGG" id="dzi:111305090"/>